<name>A0ABN2LCQ3_9ACTN</name>
<protein>
    <recommendedName>
        <fullName evidence="5">Riboflavin biosynthesis intermediates N-glycosidase</fullName>
    </recommendedName>
</protein>
<dbReference type="InterPro" id="IPR037238">
    <property type="entry name" value="YbiA-like_sf"/>
</dbReference>
<keyword evidence="4" id="KW-1185">Reference proteome</keyword>
<dbReference type="EMBL" id="BAAALT010000003">
    <property type="protein sequence ID" value="GAA1784180.1"/>
    <property type="molecule type" value="Genomic_DNA"/>
</dbReference>
<evidence type="ECO:0000313" key="4">
    <source>
        <dbReference type="Proteomes" id="UP001500218"/>
    </source>
</evidence>
<comment type="catalytic activity">
    <reaction evidence="1">
        <text>5-amino-6-(5-phospho-D-ribosylamino)uracil + H2O = 5,6-diaminouracil + D-ribose 5-phosphate</text>
        <dbReference type="Rhea" id="RHEA:55020"/>
        <dbReference type="ChEBI" id="CHEBI:15377"/>
        <dbReference type="ChEBI" id="CHEBI:46252"/>
        <dbReference type="ChEBI" id="CHEBI:58453"/>
        <dbReference type="ChEBI" id="CHEBI:78346"/>
    </reaction>
</comment>
<dbReference type="InterPro" id="IPR012816">
    <property type="entry name" value="NADAR"/>
</dbReference>
<evidence type="ECO:0008006" key="5">
    <source>
        <dbReference type="Google" id="ProtNLM"/>
    </source>
</evidence>
<evidence type="ECO:0000256" key="1">
    <source>
        <dbReference type="ARBA" id="ARBA00000022"/>
    </source>
</evidence>
<accession>A0ABN2LCQ3</accession>
<organism evidence="3 4">
    <name type="scientific">Luedemannella flava</name>
    <dbReference type="NCBI Taxonomy" id="349316"/>
    <lineage>
        <taxon>Bacteria</taxon>
        <taxon>Bacillati</taxon>
        <taxon>Actinomycetota</taxon>
        <taxon>Actinomycetes</taxon>
        <taxon>Micromonosporales</taxon>
        <taxon>Micromonosporaceae</taxon>
        <taxon>Luedemannella</taxon>
    </lineage>
</organism>
<comment type="catalytic activity">
    <reaction evidence="2">
        <text>2,5-diamino-6-hydroxy-4-(5-phosphoribosylamino)-pyrimidine + H2O = 2,5,6-triamino-4-hydroxypyrimidine + D-ribose 5-phosphate</text>
        <dbReference type="Rhea" id="RHEA:23436"/>
        <dbReference type="ChEBI" id="CHEBI:15377"/>
        <dbReference type="ChEBI" id="CHEBI:58614"/>
        <dbReference type="ChEBI" id="CHEBI:78346"/>
        <dbReference type="ChEBI" id="CHEBI:137796"/>
    </reaction>
</comment>
<gene>
    <name evidence="3" type="ORF">GCM10009682_02950</name>
</gene>
<reference evidence="3 4" key="1">
    <citation type="journal article" date="2019" name="Int. J. Syst. Evol. Microbiol.">
        <title>The Global Catalogue of Microorganisms (GCM) 10K type strain sequencing project: providing services to taxonomists for standard genome sequencing and annotation.</title>
        <authorList>
            <consortium name="The Broad Institute Genomics Platform"/>
            <consortium name="The Broad Institute Genome Sequencing Center for Infectious Disease"/>
            <person name="Wu L."/>
            <person name="Ma J."/>
        </authorList>
    </citation>
    <scope>NUCLEOTIDE SEQUENCE [LARGE SCALE GENOMIC DNA]</scope>
    <source>
        <strain evidence="3 4">JCM 13250</strain>
    </source>
</reference>
<sequence>MHALLRAKFDQHPRLADVLVATGDARIDYSAHSAYWSGGPKGRNWLGRLLELVRSEIVAQRAGFLS</sequence>
<dbReference type="SUPFAM" id="SSF143990">
    <property type="entry name" value="YbiA-like"/>
    <property type="match status" value="1"/>
</dbReference>
<dbReference type="Gene3D" id="1.10.357.40">
    <property type="entry name" value="YbiA-like"/>
    <property type="match status" value="1"/>
</dbReference>
<dbReference type="Proteomes" id="UP001500218">
    <property type="component" value="Unassembled WGS sequence"/>
</dbReference>
<proteinExistence type="predicted"/>
<evidence type="ECO:0000256" key="2">
    <source>
        <dbReference type="ARBA" id="ARBA00000751"/>
    </source>
</evidence>
<evidence type="ECO:0000313" key="3">
    <source>
        <dbReference type="EMBL" id="GAA1784180.1"/>
    </source>
</evidence>
<dbReference type="CDD" id="cd15457">
    <property type="entry name" value="NADAR"/>
    <property type="match status" value="1"/>
</dbReference>
<comment type="caution">
    <text evidence="3">The sequence shown here is derived from an EMBL/GenBank/DDBJ whole genome shotgun (WGS) entry which is preliminary data.</text>
</comment>